<dbReference type="PANTHER" id="PTHR43481:SF4">
    <property type="entry name" value="GLYCEROL-1-PHOSPHATE PHOSPHOHYDROLASE 1-RELATED"/>
    <property type="match status" value="1"/>
</dbReference>
<sequence length="195" mass="21289">MDTNALALPAGNFKAYLFDMDGTIADTMPLHFVSWTQAVEEAGGTFPEDLFYAWGGVPLIGVVENLNRHFGYKLDPAAVAHRKEDLYLSMLDQVTPVASVLEHVHAQYGKIPFAIVSGSPRDSIRRTLTTLNLLSYFPVIVGAEDYKQGKPNPEPFLTAAARLNVEPVDCLVFEDADAGIRAAEAAGMQWVHVPS</sequence>
<evidence type="ECO:0000313" key="1">
    <source>
        <dbReference type="EMBL" id="QEE29417.1"/>
    </source>
</evidence>
<dbReference type="KEGG" id="talb:FTW19_16270"/>
<dbReference type="EMBL" id="CP042806">
    <property type="protein sequence ID" value="QEE29417.1"/>
    <property type="molecule type" value="Genomic_DNA"/>
</dbReference>
<dbReference type="InterPro" id="IPR006439">
    <property type="entry name" value="HAD-SF_hydro_IA"/>
</dbReference>
<dbReference type="SFLD" id="SFLDS00003">
    <property type="entry name" value="Haloacid_Dehalogenase"/>
    <property type="match status" value="1"/>
</dbReference>
<dbReference type="InterPro" id="IPR036412">
    <property type="entry name" value="HAD-like_sf"/>
</dbReference>
<dbReference type="Proteomes" id="UP000321820">
    <property type="component" value="Chromosome"/>
</dbReference>
<dbReference type="OrthoDB" id="9797743at2"/>
<dbReference type="CDD" id="cd07505">
    <property type="entry name" value="HAD_BPGM-like"/>
    <property type="match status" value="1"/>
</dbReference>
<dbReference type="NCBIfam" id="TIGR01509">
    <property type="entry name" value="HAD-SF-IA-v3"/>
    <property type="match status" value="1"/>
</dbReference>
<accession>A0A5B9EGE9</accession>
<dbReference type="InterPro" id="IPR023214">
    <property type="entry name" value="HAD_sf"/>
</dbReference>
<dbReference type="RefSeq" id="WP_147648609.1">
    <property type="nucleotide sequence ID" value="NZ_CP042806.1"/>
</dbReference>
<dbReference type="Gene3D" id="1.10.150.240">
    <property type="entry name" value="Putative phosphatase, domain 2"/>
    <property type="match status" value="1"/>
</dbReference>
<evidence type="ECO:0000313" key="2">
    <source>
        <dbReference type="Proteomes" id="UP000321820"/>
    </source>
</evidence>
<dbReference type="Gene3D" id="3.40.50.1000">
    <property type="entry name" value="HAD superfamily/HAD-like"/>
    <property type="match status" value="1"/>
</dbReference>
<dbReference type="InterPro" id="IPR051806">
    <property type="entry name" value="HAD-like_SPP"/>
</dbReference>
<proteinExistence type="predicted"/>
<organism evidence="1 2">
    <name type="scientific">Terriglobus albidus</name>
    <dbReference type="NCBI Taxonomy" id="1592106"/>
    <lineage>
        <taxon>Bacteria</taxon>
        <taxon>Pseudomonadati</taxon>
        <taxon>Acidobacteriota</taxon>
        <taxon>Terriglobia</taxon>
        <taxon>Terriglobales</taxon>
        <taxon>Acidobacteriaceae</taxon>
        <taxon>Terriglobus</taxon>
    </lineage>
</organism>
<name>A0A5B9EGE9_9BACT</name>
<dbReference type="SFLD" id="SFLDG01129">
    <property type="entry name" value="C1.5:_HAD__Beta-PGM__Phosphata"/>
    <property type="match status" value="1"/>
</dbReference>
<reference evidence="1 2" key="1">
    <citation type="submission" date="2019-08" db="EMBL/GenBank/DDBJ databases">
        <title>Complete genome sequence of Terriglobus albidus strain ORNL.</title>
        <authorList>
            <person name="Podar M."/>
        </authorList>
    </citation>
    <scope>NUCLEOTIDE SEQUENCE [LARGE SCALE GENOMIC DNA]</scope>
    <source>
        <strain evidence="1 2">ORNL</strain>
    </source>
</reference>
<dbReference type="AlphaFoldDB" id="A0A5B9EGE9"/>
<dbReference type="PANTHER" id="PTHR43481">
    <property type="entry name" value="FRUCTOSE-1-PHOSPHATE PHOSPHATASE"/>
    <property type="match status" value="1"/>
</dbReference>
<protein>
    <submittedName>
        <fullName evidence="1">HAD family phosphatase</fullName>
    </submittedName>
</protein>
<dbReference type="Pfam" id="PF13419">
    <property type="entry name" value="HAD_2"/>
    <property type="match status" value="1"/>
</dbReference>
<gene>
    <name evidence="1" type="ORF">FTW19_16270</name>
</gene>
<keyword evidence="2" id="KW-1185">Reference proteome</keyword>
<dbReference type="InterPro" id="IPR041492">
    <property type="entry name" value="HAD_2"/>
</dbReference>
<dbReference type="GO" id="GO:0050308">
    <property type="term" value="F:sugar-phosphatase activity"/>
    <property type="evidence" value="ECO:0007669"/>
    <property type="project" value="TreeGrafter"/>
</dbReference>
<dbReference type="InterPro" id="IPR023198">
    <property type="entry name" value="PGP-like_dom2"/>
</dbReference>
<dbReference type="SUPFAM" id="SSF56784">
    <property type="entry name" value="HAD-like"/>
    <property type="match status" value="1"/>
</dbReference>